<feature type="transmembrane region" description="Helical" evidence="2">
    <location>
        <begin position="176"/>
        <end position="193"/>
    </location>
</feature>
<dbReference type="Proteomes" id="UP000315010">
    <property type="component" value="Unassembled WGS sequence"/>
</dbReference>
<keyword evidence="4" id="KW-1185">Reference proteome</keyword>
<gene>
    <name evidence="3" type="ORF">CA13_09630</name>
</gene>
<keyword evidence="2" id="KW-0472">Membrane</keyword>
<protein>
    <submittedName>
        <fullName evidence="3">Uncharacterized protein</fullName>
    </submittedName>
</protein>
<reference evidence="3 4" key="1">
    <citation type="submission" date="2019-02" db="EMBL/GenBank/DDBJ databases">
        <title>Deep-cultivation of Planctomycetes and their phenomic and genomic characterization uncovers novel biology.</title>
        <authorList>
            <person name="Wiegand S."/>
            <person name="Jogler M."/>
            <person name="Boedeker C."/>
            <person name="Pinto D."/>
            <person name="Vollmers J."/>
            <person name="Rivas-Marin E."/>
            <person name="Kohn T."/>
            <person name="Peeters S.H."/>
            <person name="Heuer A."/>
            <person name="Rast P."/>
            <person name="Oberbeckmann S."/>
            <person name="Bunk B."/>
            <person name="Jeske O."/>
            <person name="Meyerdierks A."/>
            <person name="Storesund J.E."/>
            <person name="Kallscheuer N."/>
            <person name="Luecker S."/>
            <person name="Lage O.M."/>
            <person name="Pohl T."/>
            <person name="Merkel B.J."/>
            <person name="Hornburger P."/>
            <person name="Mueller R.-W."/>
            <person name="Bruemmer F."/>
            <person name="Labrenz M."/>
            <person name="Spormann A.M."/>
            <person name="Op Den Camp H."/>
            <person name="Overmann J."/>
            <person name="Amann R."/>
            <person name="Jetten M.S.M."/>
            <person name="Mascher T."/>
            <person name="Medema M.H."/>
            <person name="Devos D.P."/>
            <person name="Kaster A.-K."/>
            <person name="Ovreas L."/>
            <person name="Rohde M."/>
            <person name="Galperin M.Y."/>
            <person name="Jogler C."/>
        </authorList>
    </citation>
    <scope>NUCLEOTIDE SEQUENCE [LARGE SCALE GENOMIC DNA]</scope>
    <source>
        <strain evidence="3 4">CA13</strain>
    </source>
</reference>
<proteinExistence type="predicted"/>
<organism evidence="3 4">
    <name type="scientific">Novipirellula herctigrandis</name>
    <dbReference type="NCBI Taxonomy" id="2527986"/>
    <lineage>
        <taxon>Bacteria</taxon>
        <taxon>Pseudomonadati</taxon>
        <taxon>Planctomycetota</taxon>
        <taxon>Planctomycetia</taxon>
        <taxon>Pirellulales</taxon>
        <taxon>Pirellulaceae</taxon>
        <taxon>Novipirellula</taxon>
    </lineage>
</organism>
<evidence type="ECO:0000256" key="2">
    <source>
        <dbReference type="SAM" id="Phobius"/>
    </source>
</evidence>
<dbReference type="EMBL" id="SJPJ01000001">
    <property type="protein sequence ID" value="TWT79559.1"/>
    <property type="molecule type" value="Genomic_DNA"/>
</dbReference>
<keyword evidence="2" id="KW-1133">Transmembrane helix</keyword>
<feature type="transmembrane region" description="Helical" evidence="2">
    <location>
        <begin position="116"/>
        <end position="135"/>
    </location>
</feature>
<sequence>MTSAAKSKLSVKCNACNRALTVPGSAAGKIVTCPCGQKLKIATRSLPTATETPRQRAPVLKGTTNSFAPNRKRAAGAQTPKLTLATVAGWGAALLAVLCLCFGMVCLYLGVDIRALFVMVFTAGLCAAVSVACLNPAKRTPAIRLLGGVFSGVFFLTFIVSVVAPPDDVDLRRKGMMLTFAIFMAGVAYKGRWPTNKTG</sequence>
<feature type="transmembrane region" description="Helical" evidence="2">
    <location>
        <begin position="142"/>
        <end position="164"/>
    </location>
</feature>
<name>A0A5C5YWY9_9BACT</name>
<keyword evidence="2" id="KW-0812">Transmembrane</keyword>
<evidence type="ECO:0000313" key="4">
    <source>
        <dbReference type="Proteomes" id="UP000315010"/>
    </source>
</evidence>
<feature type="transmembrane region" description="Helical" evidence="2">
    <location>
        <begin position="82"/>
        <end position="110"/>
    </location>
</feature>
<evidence type="ECO:0000313" key="3">
    <source>
        <dbReference type="EMBL" id="TWT79559.1"/>
    </source>
</evidence>
<feature type="region of interest" description="Disordered" evidence="1">
    <location>
        <begin position="47"/>
        <end position="70"/>
    </location>
</feature>
<dbReference type="AlphaFoldDB" id="A0A5C5YWY9"/>
<accession>A0A5C5YWY9</accession>
<comment type="caution">
    <text evidence="3">The sequence shown here is derived from an EMBL/GenBank/DDBJ whole genome shotgun (WGS) entry which is preliminary data.</text>
</comment>
<evidence type="ECO:0000256" key="1">
    <source>
        <dbReference type="SAM" id="MobiDB-lite"/>
    </source>
</evidence>